<dbReference type="PROSITE" id="PS00636">
    <property type="entry name" value="DNAJ_1"/>
    <property type="match status" value="1"/>
</dbReference>
<dbReference type="InterPro" id="IPR011990">
    <property type="entry name" value="TPR-like_helical_dom_sf"/>
</dbReference>
<comment type="caution">
    <text evidence="3">The sequence shown here is derived from an EMBL/GenBank/DDBJ whole genome shotgun (WGS) entry which is preliminary data.</text>
</comment>
<evidence type="ECO:0000313" key="3">
    <source>
        <dbReference type="EMBL" id="KAJ8751176.1"/>
    </source>
</evidence>
<feature type="region of interest" description="Disordered" evidence="1">
    <location>
        <begin position="33"/>
        <end position="113"/>
    </location>
</feature>
<organism evidence="3 4">
    <name type="scientific">Erythroxylum novogranatense</name>
    <dbReference type="NCBI Taxonomy" id="1862640"/>
    <lineage>
        <taxon>Eukaryota</taxon>
        <taxon>Viridiplantae</taxon>
        <taxon>Streptophyta</taxon>
        <taxon>Embryophyta</taxon>
        <taxon>Tracheophyta</taxon>
        <taxon>Spermatophyta</taxon>
        <taxon>Magnoliopsida</taxon>
        <taxon>eudicotyledons</taxon>
        <taxon>Gunneridae</taxon>
        <taxon>Pentapetalae</taxon>
        <taxon>rosids</taxon>
        <taxon>fabids</taxon>
        <taxon>Malpighiales</taxon>
        <taxon>Erythroxylaceae</taxon>
        <taxon>Erythroxylum</taxon>
    </lineage>
</organism>
<dbReference type="Proteomes" id="UP001159364">
    <property type="component" value="Linkage Group LG11"/>
</dbReference>
<feature type="region of interest" description="Disordered" evidence="1">
    <location>
        <begin position="1306"/>
        <end position="1334"/>
    </location>
</feature>
<reference evidence="3 4" key="1">
    <citation type="submission" date="2021-09" db="EMBL/GenBank/DDBJ databases">
        <title>Genomic insights and catalytic innovation underlie evolution of tropane alkaloids biosynthesis.</title>
        <authorList>
            <person name="Wang Y.-J."/>
            <person name="Tian T."/>
            <person name="Huang J.-P."/>
            <person name="Huang S.-X."/>
        </authorList>
    </citation>
    <scope>NUCLEOTIDE SEQUENCE [LARGE SCALE GENOMIC DNA]</scope>
    <source>
        <strain evidence="3">KIB-2018</strain>
        <tissue evidence="3">Leaf</tissue>
    </source>
</reference>
<proteinExistence type="predicted"/>
<dbReference type="InterPro" id="IPR001623">
    <property type="entry name" value="DnaJ_domain"/>
</dbReference>
<feature type="compositionally biased region" description="Basic residues" evidence="1">
    <location>
        <begin position="498"/>
        <end position="508"/>
    </location>
</feature>
<dbReference type="InterPro" id="IPR036869">
    <property type="entry name" value="J_dom_sf"/>
</dbReference>
<dbReference type="Pfam" id="PF00226">
    <property type="entry name" value="DnaJ"/>
    <property type="match status" value="1"/>
</dbReference>
<dbReference type="InterPro" id="IPR019734">
    <property type="entry name" value="TPR_rpt"/>
</dbReference>
<dbReference type="SUPFAM" id="SSF48452">
    <property type="entry name" value="TPR-like"/>
    <property type="match status" value="3"/>
</dbReference>
<dbReference type="PROSITE" id="PS50076">
    <property type="entry name" value="DNAJ_2"/>
    <property type="match status" value="1"/>
</dbReference>
<dbReference type="SMART" id="SM00271">
    <property type="entry name" value="DnaJ"/>
    <property type="match status" value="1"/>
</dbReference>
<sequence>MSPASLDTGCSIPTPNCSGQVPISFSSKFVGSFSNSNQNSSTDMNPFNFGDLNSGFSSPTGHEVNPGFNSPSLSRSSGRDLSRSRFGKVRKQSSFQHSKPPAETSLESGFNQFRRGSTRFEPGFSISSESMFGMGDNEAFTFRANKSDTGRNSNTSKSNIEKGVFEGMRTLRLDSENESVSNNINASNNVGFEFENDQRKSSVINESMEKLSIDESEKGVEGRSKLNAHGNAKFGFGNGDNVHGLSGLTNELKKKLTISETGNLGGRSFIFNASDEKKSGLRNSEEGCERIAESLQNRLEDRIKTLSTNDSVEANNVCNNTNAKDGYTLGRRGSNKGYISRETETLLSDEMGRKMNIGSSAEEFSGRTDTIFSSSRVFEKDVQTKSRDDEKMAQFADAIPSEFTVHGSVYNKDASCSQVLRDQSEVNMQTVFSSVGLTGGNAFGVPPRPEKTDQCSFKSRLDNVQSPYVEFRTPNPRGNLFSGLNPKPDFGAKSRDPRMKKKRGKLKQPTKVHLWSGQDFVSRESFSQEISEPSYSPMDISPYRETLSESQFSRETSVASEESVSFENPYPSTDSQPTDLNNAVDEDLLAATERMDINEEESKCREEKYERQKYCFEKGSGTENNAEESISGAETESFKSANEELDLLNDSVLFSSENESCSITNIERQDSGIRTQFASACNSDYMGGSGFTFAASYTQQASSKHQPKKKAWVKGFRDSSNVSQKTKVPYASASLQFTSPSAPSLSSSPERGKKVGHSVLPPMVGDNSEVPVKDISQESDMTSDASLAAQEACEKWRLRGNQAYKNGDLSKAEDCYTQGLNCVSKSETSRSCLRALVLCYSNRAATRMSLGRMRDALDDCQLAAAIDPNFLRVQVRAANCYLALGEVEDALEYFKKCLWLGSDGCVDRKIALEASEGLEKAERVSELMLHSTELLQRRAYDDAGRALEVLDEALATCPYSEKLLEMKAESLFMLRKYEESIQLCEQTLDATKKNYPSTNSNNHLPIVNGSALTKDASLRFWRCNMIFRCYFYLGKLEEAISSLENQEGLISFTRSLSTDSKALESLIPLAATVRELLRRKTAGNEAFQAGRHSEAIEHYTVALSRNVESRPFTAICFCNRAAAYKALGQITDAIADCSLAIALDGNYLKAISRRATLYEMIRDYGQAASDLGRLVTALTKQVEEKANQSGSSDRSKNLTNDLRQARLRLSTIEEEARKEIPLDMYLILGVEPSASASEIKRAYRKAALRHHPDKAGQSLARSDNGDDRLWKEIGEEVHKDADRLFKMIGEAYAVLSDPNKRSQYDLEEEMRNAQKKRNGSGIYKTHTDAQSYPFERSNSRRQWTEVWRSYGR</sequence>
<evidence type="ECO:0000256" key="1">
    <source>
        <dbReference type="SAM" id="MobiDB-lite"/>
    </source>
</evidence>
<dbReference type="CDD" id="cd06257">
    <property type="entry name" value="DnaJ"/>
    <property type="match status" value="1"/>
</dbReference>
<dbReference type="EMBL" id="JAIWQS010000011">
    <property type="protein sequence ID" value="KAJ8751176.1"/>
    <property type="molecule type" value="Genomic_DNA"/>
</dbReference>
<dbReference type="Pfam" id="PF13181">
    <property type="entry name" value="TPR_8"/>
    <property type="match status" value="1"/>
</dbReference>
<dbReference type="InterPro" id="IPR018253">
    <property type="entry name" value="DnaJ_domain_CS"/>
</dbReference>
<feature type="region of interest" description="Disordered" evidence="1">
    <location>
        <begin position="546"/>
        <end position="580"/>
    </location>
</feature>
<feature type="compositionally biased region" description="Polar residues" evidence="1">
    <location>
        <begin position="548"/>
        <end position="580"/>
    </location>
</feature>
<feature type="region of interest" description="Disordered" evidence="1">
    <location>
        <begin position="469"/>
        <end position="508"/>
    </location>
</feature>
<name>A0AAV8SFZ9_9ROSI</name>
<dbReference type="PANTHER" id="PTHR45181:SF4">
    <property type="entry name" value="HEAT SHOCK PROTEIN DNAJ WITH TETRATRICOPEPTIDE REPEAT-CONTAINING PROTEIN"/>
    <property type="match status" value="1"/>
</dbReference>
<gene>
    <name evidence="3" type="ORF">K2173_016357</name>
</gene>
<dbReference type="PANTHER" id="PTHR45181">
    <property type="entry name" value="HEAT SHOCK PROTEIN DNAJ WITH TETRATRICOPEPTIDE REPEAT-CONTAINING PROTEIN"/>
    <property type="match status" value="1"/>
</dbReference>
<dbReference type="SUPFAM" id="SSF46565">
    <property type="entry name" value="Chaperone J-domain"/>
    <property type="match status" value="1"/>
</dbReference>
<evidence type="ECO:0000313" key="4">
    <source>
        <dbReference type="Proteomes" id="UP001159364"/>
    </source>
</evidence>
<feature type="domain" description="J" evidence="2">
    <location>
        <begin position="1223"/>
        <end position="1308"/>
    </location>
</feature>
<keyword evidence="4" id="KW-1185">Reference proteome</keyword>
<dbReference type="Gene3D" id="1.10.287.110">
    <property type="entry name" value="DnaJ domain"/>
    <property type="match status" value="1"/>
</dbReference>
<evidence type="ECO:0000259" key="2">
    <source>
        <dbReference type="PROSITE" id="PS50076"/>
    </source>
</evidence>
<dbReference type="Gene3D" id="1.25.40.10">
    <property type="entry name" value="Tetratricopeptide repeat domain"/>
    <property type="match status" value="3"/>
</dbReference>
<feature type="compositionally biased region" description="Polar residues" evidence="1">
    <location>
        <begin position="33"/>
        <end position="45"/>
    </location>
</feature>
<accession>A0AAV8SFZ9</accession>
<dbReference type="SMART" id="SM00028">
    <property type="entry name" value="TPR"/>
    <property type="match status" value="6"/>
</dbReference>
<dbReference type="PRINTS" id="PR00625">
    <property type="entry name" value="JDOMAIN"/>
</dbReference>
<protein>
    <recommendedName>
        <fullName evidence="2">J domain-containing protein</fullName>
    </recommendedName>
</protein>